<proteinExistence type="predicted"/>
<organism evidence="1 2">
    <name type="scientific">Sphaerodactylus townsendi</name>
    <dbReference type="NCBI Taxonomy" id="933632"/>
    <lineage>
        <taxon>Eukaryota</taxon>
        <taxon>Metazoa</taxon>
        <taxon>Chordata</taxon>
        <taxon>Craniata</taxon>
        <taxon>Vertebrata</taxon>
        <taxon>Euteleostomi</taxon>
        <taxon>Lepidosauria</taxon>
        <taxon>Squamata</taxon>
        <taxon>Bifurcata</taxon>
        <taxon>Gekkota</taxon>
        <taxon>Sphaerodactylidae</taxon>
        <taxon>Sphaerodactylus</taxon>
    </lineage>
</organism>
<comment type="caution">
    <text evidence="1">The sequence shown here is derived from an EMBL/GenBank/DDBJ whole genome shotgun (WGS) entry which is preliminary data.</text>
</comment>
<dbReference type="Proteomes" id="UP000827872">
    <property type="component" value="Linkage Group LG02"/>
</dbReference>
<gene>
    <name evidence="1" type="ORF">K3G42_013058</name>
</gene>
<dbReference type="EMBL" id="CM037615">
    <property type="protein sequence ID" value="KAH8013186.1"/>
    <property type="molecule type" value="Genomic_DNA"/>
</dbReference>
<name>A0ACB8G0Q4_9SAUR</name>
<keyword evidence="2" id="KW-1185">Reference proteome</keyword>
<accession>A0ACB8G0Q4</accession>
<evidence type="ECO:0000313" key="1">
    <source>
        <dbReference type="EMBL" id="KAH8013186.1"/>
    </source>
</evidence>
<sequence>MECLVADKQTFHKSCFRCHHCGSKLSLGNYASLHGKIYCKPHFKQLFKSKGNYDEGFGHKQHKELWISKIQKSSIGSGRAKELNVTGAKPTDQMLHSSSQQGSCETSDGSLKQNTERSKLNITWPPSMEAPRKSFSIEEEVKVNKPKWPPEGSEQGATGTQTNPPTSDRNQPPLSNGSHLWESEEEKKGGAIKSKEEELVNSRAKACEADPKGKNSPKESVRRKKCENETSEKRKSGKNVKECENVAEQSSEKEKDGKLHEANNAEVLQVTNNGSVLQGNTRVSILNSNNNNSNNDYCQAPVPHQNIYWLEEYTGDMHYPLSESNLAKSPTLESLERQAVSLELLSITDCEAGYSTEALNLGDDEGNIKRKGTTTSNSRIRHDNKDTSCQNPRAGNVMLQEVANTIFPLASEFGGLGEAIRHVKKLNTILPDNAETLSLPSNDGIGLLGSVHTVKTSSDPRVKDCVDKAINTCQEDEIMEMLQNDASVSSDLLSCRAVSSSLEDEVKVELPAIGEQIK</sequence>
<protein>
    <submittedName>
        <fullName evidence="1">Uncharacterized protein</fullName>
    </submittedName>
</protein>
<evidence type="ECO:0000313" key="2">
    <source>
        <dbReference type="Proteomes" id="UP000827872"/>
    </source>
</evidence>
<reference evidence="1" key="1">
    <citation type="submission" date="2021-08" db="EMBL/GenBank/DDBJ databases">
        <title>The first chromosome-level gecko genome reveals the dynamic sex chromosomes of Neotropical dwarf geckos (Sphaerodactylidae: Sphaerodactylus).</title>
        <authorList>
            <person name="Pinto B.J."/>
            <person name="Keating S.E."/>
            <person name="Gamble T."/>
        </authorList>
    </citation>
    <scope>NUCLEOTIDE SEQUENCE</scope>
    <source>
        <strain evidence="1">TG3544</strain>
    </source>
</reference>